<name>A0A1E8BTP1_BACMY</name>
<accession>A0A1E8BTP1</accession>
<dbReference type="Pfam" id="PF12746">
    <property type="entry name" value="GNAT_acetyltran"/>
    <property type="match status" value="1"/>
</dbReference>
<dbReference type="PATRIC" id="fig|86662.28.peg.565"/>
<dbReference type="EMBL" id="LXLX01000013">
    <property type="protein sequence ID" value="OFE00746.1"/>
    <property type="molecule type" value="Genomic_DNA"/>
</dbReference>
<organism evidence="1 2">
    <name type="scientific">Bacillus mycoides</name>
    <dbReference type="NCBI Taxonomy" id="1405"/>
    <lineage>
        <taxon>Bacteria</taxon>
        <taxon>Bacillati</taxon>
        <taxon>Bacillota</taxon>
        <taxon>Bacilli</taxon>
        <taxon>Bacillales</taxon>
        <taxon>Bacillaceae</taxon>
        <taxon>Bacillus</taxon>
        <taxon>Bacillus cereus group</taxon>
    </lineage>
</organism>
<gene>
    <name evidence="1" type="ORF">BWGOE11_05970</name>
</gene>
<evidence type="ECO:0000313" key="1">
    <source>
        <dbReference type="EMBL" id="OFE00746.1"/>
    </source>
</evidence>
<dbReference type="Gene3D" id="3.40.630.30">
    <property type="match status" value="1"/>
</dbReference>
<proteinExistence type="predicted"/>
<protein>
    <submittedName>
        <fullName evidence="1">Uncharacterized protein</fullName>
    </submittedName>
</protein>
<dbReference type="Proteomes" id="UP000175835">
    <property type="component" value="Unassembled WGS sequence"/>
</dbReference>
<dbReference type="SUPFAM" id="SSF55729">
    <property type="entry name" value="Acyl-CoA N-acyltransferases (Nat)"/>
    <property type="match status" value="1"/>
</dbReference>
<dbReference type="InterPro" id="IPR027365">
    <property type="entry name" value="GNAT_acetyltra_YdfB-like"/>
</dbReference>
<evidence type="ECO:0000313" key="2">
    <source>
        <dbReference type="Proteomes" id="UP000175835"/>
    </source>
</evidence>
<comment type="caution">
    <text evidence="1">The sequence shown here is derived from an EMBL/GenBank/DDBJ whole genome shotgun (WGS) entry which is preliminary data.</text>
</comment>
<dbReference type="InterPro" id="IPR016181">
    <property type="entry name" value="Acyl_CoA_acyltransferase"/>
</dbReference>
<sequence length="226" mass="26095">MRLSELELIAIQAEVLFVHNQVGKMICVNEQGNPKAPRFFLGRTREGNIKRYHYNLDSEMISKIEKIILECSNHIEIAKIIKVLNDERTVENIWMGSAYMFPNNLNKPTRAIQITEKNKELLRENFPNLIEQMEWRQPYFAIVENEQVVSICCSARSSPEASEASVETLAEFQRNGYGLDVVTAWAISVKEEKRIPLYSTSWENFASQAVARKLKLIKYGMNLHIT</sequence>
<dbReference type="AlphaFoldDB" id="A0A1E8BTP1"/>
<dbReference type="RefSeq" id="WP_070146176.1">
    <property type="nucleotide sequence ID" value="NZ_LXLX01000013.1"/>
</dbReference>
<reference evidence="1 2" key="1">
    <citation type="submission" date="2016-05" db="EMBL/GenBank/DDBJ databases">
        <title>Bacillus thuringiensis and Bacillus weihenstephanensis as novel biocontrol agents of wilt causing Verticillium species.</title>
        <authorList>
            <person name="Hollensteiner J."/>
            <person name="Wemheuer F."/>
            <person name="Harting R."/>
            <person name="Kolarzyk A."/>
            <person name="Diaz-Valerio S."/>
            <person name="Poehlein A."/>
            <person name="Brzuszkiewicz E."/>
            <person name="Nesemann K."/>
            <person name="Braus-Stromeyer S."/>
            <person name="Braus G."/>
            <person name="Daniel R."/>
            <person name="Liesegang H."/>
        </authorList>
    </citation>
    <scope>NUCLEOTIDE SEQUENCE [LARGE SCALE GENOMIC DNA]</scope>
    <source>
        <strain evidence="1 2">GOE11</strain>
    </source>
</reference>